<accession>A0ABU3PR88</accession>
<evidence type="ECO:0000256" key="1">
    <source>
        <dbReference type="SAM" id="Phobius"/>
    </source>
</evidence>
<keyword evidence="1" id="KW-0812">Transmembrane</keyword>
<comment type="caution">
    <text evidence="2">The sequence shown here is derived from an EMBL/GenBank/DDBJ whole genome shotgun (WGS) entry which is preliminary data.</text>
</comment>
<gene>
    <name evidence="2" type="ORF">RDV89_01600</name>
</gene>
<feature type="transmembrane region" description="Helical" evidence="1">
    <location>
        <begin position="12"/>
        <end position="33"/>
    </location>
</feature>
<name>A0ABU3PR88_9ACTN</name>
<dbReference type="RefSeq" id="WP_315730760.1">
    <property type="nucleotide sequence ID" value="NZ_JAVYII010000001.1"/>
</dbReference>
<feature type="transmembrane region" description="Helical" evidence="1">
    <location>
        <begin position="39"/>
        <end position="60"/>
    </location>
</feature>
<keyword evidence="1" id="KW-0472">Membrane</keyword>
<organism evidence="2 3">
    <name type="scientific">Nocardioides imazamoxiresistens</name>
    <dbReference type="NCBI Taxonomy" id="3231893"/>
    <lineage>
        <taxon>Bacteria</taxon>
        <taxon>Bacillati</taxon>
        <taxon>Actinomycetota</taxon>
        <taxon>Actinomycetes</taxon>
        <taxon>Propionibacteriales</taxon>
        <taxon>Nocardioidaceae</taxon>
        <taxon>Nocardioides</taxon>
    </lineage>
</organism>
<keyword evidence="3" id="KW-1185">Reference proteome</keyword>
<evidence type="ECO:0000313" key="3">
    <source>
        <dbReference type="Proteomes" id="UP001268542"/>
    </source>
</evidence>
<keyword evidence="1" id="KW-1133">Transmembrane helix</keyword>
<proteinExistence type="predicted"/>
<dbReference type="EMBL" id="JAVYII010000001">
    <property type="protein sequence ID" value="MDT9591744.1"/>
    <property type="molecule type" value="Genomic_DNA"/>
</dbReference>
<evidence type="ECO:0000313" key="2">
    <source>
        <dbReference type="EMBL" id="MDT9591744.1"/>
    </source>
</evidence>
<protein>
    <submittedName>
        <fullName evidence="2">Uncharacterized protein</fullName>
    </submittedName>
</protein>
<reference evidence="2 3" key="1">
    <citation type="submission" date="2023-08" db="EMBL/GenBank/DDBJ databases">
        <title>Nocardioides seae sp. nov., a bacterium isolated from a soil.</title>
        <authorList>
            <person name="Wang X."/>
        </authorList>
    </citation>
    <scope>NUCLEOTIDE SEQUENCE [LARGE SCALE GENOMIC DNA]</scope>
    <source>
        <strain evidence="2 3">YZH12</strain>
    </source>
</reference>
<dbReference type="Proteomes" id="UP001268542">
    <property type="component" value="Unassembled WGS sequence"/>
</dbReference>
<sequence>MPRPPILTMTRGQLAAFQIVVFTVVFGALQLLIADGPVVVTLLVAVVAGLLFGLGMYAMYPGIRSKAEEKERRKAERRAG</sequence>